<dbReference type="SUPFAM" id="SSF56672">
    <property type="entry name" value="DNA/RNA polymerases"/>
    <property type="match status" value="1"/>
</dbReference>
<organism evidence="10">
    <name type="scientific">uncultured Caudovirales phage</name>
    <dbReference type="NCBI Taxonomy" id="2100421"/>
    <lineage>
        <taxon>Viruses</taxon>
        <taxon>Duplodnaviria</taxon>
        <taxon>Heunggongvirae</taxon>
        <taxon>Uroviricota</taxon>
        <taxon>Caudoviricetes</taxon>
        <taxon>Peduoviridae</taxon>
        <taxon>Maltschvirus</taxon>
        <taxon>Maltschvirus maltsch</taxon>
    </lineage>
</organism>
<sequence length="831" mass="96085">MPDLWNMLSPVEQEKRKTLQALYEEDMINLSSMRYWDEYNRAPDEGYPEQQLLDTCVVHLTPIYQEWIDTIAKSTKTPAWAYPLFAVGAGKMADITLRCLMLEWFNSSIWDRKVEGKVGVMHNLPLPSAQHMSHAISNMVIEIVAYQQAKETFRDDWNKQSHYQKSWTTKRCRAFAEKMSQINRKQFTRKQREDFGHHMLRIAELSSIVVLKNHRKRVHNRWYERVVVGFTDEVLEELNKSHADLIARASMLYRPMIIPPVPHSADASGGNLMPWIRKPVVQKFKDIIWDETVVQKNSTPGDLVLRGINGLMNTEWSINAKVLIVMVNMFTNNTRQANLPAYDFSAFEFGEPYPKDGTKEEQSKWCSKREESYSLWYKEERSRGRMLVRLKLAQDLIKQLFFYHVYTCDFRGRAYTTCDLLSPQASDFDRSLIHFAKPVKQTPQGTQWLKIHLANLFDQDKESFEDRIRWVDANHVNITETAKDPYDMRSFWVSDKKKKNPSFQRLAAIFELCRTDGMTQLPIQIDGSCNGVQHWAALMKDEYLAYKVNLTSTTEPQDLYGFVADTITDTMKSDVEDPTADDDTKAWAVKFLEHWNNKIPRSVPKRAVMTDPYGVTFYGIRRYCKSEGHLDWVPKEESAGAVMELATYIDGALKNTLTKANEGKVWLKEIADISSNTGKILEWTTPCGFHVVHQYFEILSRRSVAKLFNMKELNFGSSDGKTIDKTQVNLAISPNYIHSLDASHMWATTVRCMNAGMEDFSMVHDSFGCYAPMIPMLKQFTKEEFYEMHKEPLLETLKGEVEKQIGITLPTPPQGGCFNVSSVLEANYIFH</sequence>
<evidence type="ECO:0000256" key="5">
    <source>
        <dbReference type="ARBA" id="ARBA00022695"/>
    </source>
</evidence>
<dbReference type="Gene3D" id="1.10.150.20">
    <property type="entry name" value="5' to 3' exonuclease, C-terminal subdomain"/>
    <property type="match status" value="1"/>
</dbReference>
<evidence type="ECO:0000256" key="1">
    <source>
        <dbReference type="ARBA" id="ARBA00009493"/>
    </source>
</evidence>
<dbReference type="InterPro" id="IPR043502">
    <property type="entry name" value="DNA/RNA_pol_sf"/>
</dbReference>
<feature type="domain" description="DNA-directed RNA polymerase C-terminal" evidence="9">
    <location>
        <begin position="442"/>
        <end position="805"/>
    </location>
</feature>
<dbReference type="EMBL" id="LR797151">
    <property type="protein sequence ID" value="CAB4190293.1"/>
    <property type="molecule type" value="Genomic_DNA"/>
</dbReference>
<name>A0A6J5R0U6_9CAUD</name>
<protein>
    <recommendedName>
        <fullName evidence="2 8">DNA-directed RNA polymerase</fullName>
        <ecNumber evidence="2 8">2.7.7.6</ecNumber>
    </recommendedName>
</protein>
<keyword evidence="3 8" id="KW-0240">DNA-directed RNA polymerase</keyword>
<evidence type="ECO:0000256" key="8">
    <source>
        <dbReference type="RuleBase" id="RU003805"/>
    </source>
</evidence>
<evidence type="ECO:0000256" key="6">
    <source>
        <dbReference type="ARBA" id="ARBA00023163"/>
    </source>
</evidence>
<dbReference type="GO" id="GO:0003899">
    <property type="term" value="F:DNA-directed RNA polymerase activity"/>
    <property type="evidence" value="ECO:0007669"/>
    <property type="project" value="UniProtKB-EC"/>
</dbReference>
<dbReference type="InterPro" id="IPR037159">
    <property type="entry name" value="RNA_POL_N_sf"/>
</dbReference>
<comment type="function">
    <text evidence="8">DNA-dependent RNA polymerase catalyzes the transcription of DNA into RNA using the four ribonucleoside triphosphates as substrates.</text>
</comment>
<gene>
    <name evidence="10" type="ORF">UFOVP1192_50</name>
</gene>
<evidence type="ECO:0000313" key="10">
    <source>
        <dbReference type="EMBL" id="CAB4190293.1"/>
    </source>
</evidence>
<keyword evidence="5 8" id="KW-0548">Nucleotidyltransferase</keyword>
<evidence type="ECO:0000259" key="9">
    <source>
        <dbReference type="Pfam" id="PF00940"/>
    </source>
</evidence>
<dbReference type="InterPro" id="IPR002092">
    <property type="entry name" value="DNA-dir_Rpol_phage-type"/>
</dbReference>
<dbReference type="InterPro" id="IPR046950">
    <property type="entry name" value="DNA-dir_Rpol_C_phage-type"/>
</dbReference>
<evidence type="ECO:0000256" key="7">
    <source>
        <dbReference type="ARBA" id="ARBA00048552"/>
    </source>
</evidence>
<evidence type="ECO:0000256" key="4">
    <source>
        <dbReference type="ARBA" id="ARBA00022679"/>
    </source>
</evidence>
<evidence type="ECO:0000256" key="2">
    <source>
        <dbReference type="ARBA" id="ARBA00012418"/>
    </source>
</evidence>
<comment type="catalytic activity">
    <reaction evidence="7 8">
        <text>RNA(n) + a ribonucleoside 5'-triphosphate = RNA(n+1) + diphosphate</text>
        <dbReference type="Rhea" id="RHEA:21248"/>
        <dbReference type="Rhea" id="RHEA-COMP:14527"/>
        <dbReference type="Rhea" id="RHEA-COMP:17342"/>
        <dbReference type="ChEBI" id="CHEBI:33019"/>
        <dbReference type="ChEBI" id="CHEBI:61557"/>
        <dbReference type="ChEBI" id="CHEBI:140395"/>
        <dbReference type="EC" id="2.7.7.6"/>
    </reaction>
</comment>
<dbReference type="PROSITE" id="PS00489">
    <property type="entry name" value="RNA_POL_PHAGE_2"/>
    <property type="match status" value="1"/>
</dbReference>
<dbReference type="PROSITE" id="PS00900">
    <property type="entry name" value="RNA_POL_PHAGE_1"/>
    <property type="match status" value="1"/>
</dbReference>
<dbReference type="GO" id="GO:0003677">
    <property type="term" value="F:DNA binding"/>
    <property type="evidence" value="ECO:0007669"/>
    <property type="project" value="InterPro"/>
</dbReference>
<proteinExistence type="inferred from homology"/>
<dbReference type="Gene3D" id="1.10.287.280">
    <property type="match status" value="1"/>
</dbReference>
<evidence type="ECO:0000256" key="3">
    <source>
        <dbReference type="ARBA" id="ARBA00022478"/>
    </source>
</evidence>
<keyword evidence="4 8" id="KW-0808">Transferase</keyword>
<dbReference type="PANTHER" id="PTHR10102:SF0">
    <property type="entry name" value="DNA-DIRECTED RNA POLYMERASE, MITOCHONDRIAL"/>
    <property type="match status" value="1"/>
</dbReference>
<comment type="similarity">
    <text evidence="1 8">Belongs to the phage and mitochondrial RNA polymerase family.</text>
</comment>
<dbReference type="GO" id="GO:0006351">
    <property type="term" value="P:DNA-templated transcription"/>
    <property type="evidence" value="ECO:0007669"/>
    <property type="project" value="InterPro"/>
</dbReference>
<dbReference type="Pfam" id="PF00940">
    <property type="entry name" value="RNA_pol"/>
    <property type="match status" value="1"/>
</dbReference>
<dbReference type="EC" id="2.7.7.6" evidence="2 8"/>
<dbReference type="Gene3D" id="1.10.1320.10">
    <property type="entry name" value="DNA-directed RNA polymerase, N-terminal domain"/>
    <property type="match status" value="1"/>
</dbReference>
<accession>A0A6J5R0U6</accession>
<dbReference type="PANTHER" id="PTHR10102">
    <property type="entry name" value="DNA-DIRECTED RNA POLYMERASE, MITOCHONDRIAL"/>
    <property type="match status" value="1"/>
</dbReference>
<keyword evidence="6 8" id="KW-0804">Transcription</keyword>
<dbReference type="GO" id="GO:0000428">
    <property type="term" value="C:DNA-directed RNA polymerase complex"/>
    <property type="evidence" value="ECO:0007669"/>
    <property type="project" value="UniProtKB-KW"/>
</dbReference>
<reference evidence="10" key="1">
    <citation type="submission" date="2020-05" db="EMBL/GenBank/DDBJ databases">
        <authorList>
            <person name="Chiriac C."/>
            <person name="Salcher M."/>
            <person name="Ghai R."/>
            <person name="Kavagutti S V."/>
        </authorList>
    </citation>
    <scope>NUCLEOTIDE SEQUENCE</scope>
</reference>